<evidence type="ECO:0000313" key="2">
    <source>
        <dbReference type="EMBL" id="OAE26459.1"/>
    </source>
</evidence>
<dbReference type="Proteomes" id="UP000077202">
    <property type="component" value="Unassembled WGS sequence"/>
</dbReference>
<evidence type="ECO:0000256" key="1">
    <source>
        <dbReference type="SAM" id="MobiDB-lite"/>
    </source>
</evidence>
<gene>
    <name evidence="2" type="ORF">AXG93_815s1210</name>
</gene>
<feature type="region of interest" description="Disordered" evidence="1">
    <location>
        <begin position="93"/>
        <end position="128"/>
    </location>
</feature>
<dbReference type="AlphaFoldDB" id="A0A176W090"/>
<proteinExistence type="predicted"/>
<comment type="caution">
    <text evidence="2">The sequence shown here is derived from an EMBL/GenBank/DDBJ whole genome shotgun (WGS) entry which is preliminary data.</text>
</comment>
<sequence length="412" mass="47340">MAPPKTNDRVRKLVPLKVPYEELRPYRRELSELHLDFLLWNWNCISASICKEIMDKNRNDESLANHLTSYLVNFYRGMELLTKEEKKRFPNQREVLAVESNEENKEENNSRPRIPPQTTARRPVQVDDLPTRERQELRLAKRRKVVTDDEEDLMLESRMAEAKIVVVWQSRTQARPKKKASRKLVVTKSSDSSVMKTIVAAIATVEDASVEPTQQVVEGEPSATRSVGSEDVIQPKSGEELAKEFTLTEAILKQIVAEVGGTVENITEYLEPPPPEEELRSKRKIAEAKTAKEEFCSTIVELTNERDKEFKRAEELTTNLAEEIRKHVEKLTDWAKKLADCESARSLAVECRLKGESEQQRLQEQLGKVVMRSKESQSRMEKSEAAYRHLRDETSDELRSACADLQCGDCNW</sequence>
<name>A0A176W090_MARPO</name>
<accession>A0A176W090</accession>
<evidence type="ECO:0000313" key="3">
    <source>
        <dbReference type="Proteomes" id="UP000077202"/>
    </source>
</evidence>
<protein>
    <submittedName>
        <fullName evidence="2">Uncharacterized protein</fullName>
    </submittedName>
</protein>
<dbReference type="EMBL" id="LVLJ01002167">
    <property type="protein sequence ID" value="OAE26459.1"/>
    <property type="molecule type" value="Genomic_DNA"/>
</dbReference>
<feature type="region of interest" description="Disordered" evidence="1">
    <location>
        <begin position="212"/>
        <end position="235"/>
    </location>
</feature>
<organism evidence="2 3">
    <name type="scientific">Marchantia polymorpha subsp. ruderalis</name>
    <dbReference type="NCBI Taxonomy" id="1480154"/>
    <lineage>
        <taxon>Eukaryota</taxon>
        <taxon>Viridiplantae</taxon>
        <taxon>Streptophyta</taxon>
        <taxon>Embryophyta</taxon>
        <taxon>Marchantiophyta</taxon>
        <taxon>Marchantiopsida</taxon>
        <taxon>Marchantiidae</taxon>
        <taxon>Marchantiales</taxon>
        <taxon>Marchantiaceae</taxon>
        <taxon>Marchantia</taxon>
    </lineage>
</organism>
<keyword evidence="3" id="KW-1185">Reference proteome</keyword>
<reference evidence="2" key="1">
    <citation type="submission" date="2016-03" db="EMBL/GenBank/DDBJ databases">
        <title>Mechanisms controlling the formation of the plant cell surface in tip-growing cells are functionally conserved among land plants.</title>
        <authorList>
            <person name="Honkanen S."/>
            <person name="Jones V.A."/>
            <person name="Morieri G."/>
            <person name="Champion C."/>
            <person name="Hetherington A.J."/>
            <person name="Kelly S."/>
            <person name="Saint-Marcoux D."/>
            <person name="Proust H."/>
            <person name="Prescott H."/>
            <person name="Dolan L."/>
        </authorList>
    </citation>
    <scope>NUCLEOTIDE SEQUENCE [LARGE SCALE GENOMIC DNA]</scope>
    <source>
        <tissue evidence="2">Whole gametophyte</tissue>
    </source>
</reference>